<feature type="compositionally biased region" description="Basic and acidic residues" evidence="1">
    <location>
        <begin position="65"/>
        <end position="77"/>
    </location>
</feature>
<sequence length="111" mass="12260">MPLHSELISLVVIMGSIIANVLNATLIIINYNEDRVRDLPPRGGHQGGAGNSGYMGGRQGRPPTQRRDRRDERRRTTDDEDTVLDSQDVSSIDRGNNTFPIIVYGRIAVSS</sequence>
<gene>
    <name evidence="3" type="ORF">E2986_10577</name>
</gene>
<keyword evidence="2" id="KW-1133">Transmembrane helix</keyword>
<feature type="transmembrane region" description="Helical" evidence="2">
    <location>
        <begin position="6"/>
        <end position="29"/>
    </location>
</feature>
<dbReference type="EMBL" id="WNWW01000290">
    <property type="protein sequence ID" value="KAF3426778.1"/>
    <property type="molecule type" value="Genomic_DNA"/>
</dbReference>
<dbReference type="Proteomes" id="UP000655588">
    <property type="component" value="Unassembled WGS sequence"/>
</dbReference>
<dbReference type="AlphaFoldDB" id="A0A833WBD0"/>
<evidence type="ECO:0000313" key="4">
    <source>
        <dbReference type="Proteomes" id="UP000655588"/>
    </source>
</evidence>
<evidence type="ECO:0000256" key="2">
    <source>
        <dbReference type="SAM" id="Phobius"/>
    </source>
</evidence>
<keyword evidence="2" id="KW-0812">Transmembrane</keyword>
<protein>
    <submittedName>
        <fullName evidence="3">Uncharacterized protein</fullName>
    </submittedName>
</protein>
<feature type="region of interest" description="Disordered" evidence="1">
    <location>
        <begin position="36"/>
        <end position="96"/>
    </location>
</feature>
<comment type="caution">
    <text evidence="3">The sequence shown here is derived from an EMBL/GenBank/DDBJ whole genome shotgun (WGS) entry which is preliminary data.</text>
</comment>
<organism evidence="3 4">
    <name type="scientific">Frieseomelitta varia</name>
    <dbReference type="NCBI Taxonomy" id="561572"/>
    <lineage>
        <taxon>Eukaryota</taxon>
        <taxon>Metazoa</taxon>
        <taxon>Ecdysozoa</taxon>
        <taxon>Arthropoda</taxon>
        <taxon>Hexapoda</taxon>
        <taxon>Insecta</taxon>
        <taxon>Pterygota</taxon>
        <taxon>Neoptera</taxon>
        <taxon>Endopterygota</taxon>
        <taxon>Hymenoptera</taxon>
        <taxon>Apocrita</taxon>
        <taxon>Aculeata</taxon>
        <taxon>Apoidea</taxon>
        <taxon>Anthophila</taxon>
        <taxon>Apidae</taxon>
        <taxon>Frieseomelitta</taxon>
    </lineage>
</organism>
<feature type="compositionally biased region" description="Polar residues" evidence="1">
    <location>
        <begin position="84"/>
        <end position="96"/>
    </location>
</feature>
<evidence type="ECO:0000313" key="3">
    <source>
        <dbReference type="EMBL" id="KAF3426778.1"/>
    </source>
</evidence>
<name>A0A833WBD0_9HYME</name>
<feature type="compositionally biased region" description="Gly residues" evidence="1">
    <location>
        <begin position="44"/>
        <end position="59"/>
    </location>
</feature>
<keyword evidence="2" id="KW-0472">Membrane</keyword>
<accession>A0A833WBD0</accession>
<keyword evidence="4" id="KW-1185">Reference proteome</keyword>
<proteinExistence type="predicted"/>
<evidence type="ECO:0000256" key="1">
    <source>
        <dbReference type="SAM" id="MobiDB-lite"/>
    </source>
</evidence>
<reference evidence="3" key="1">
    <citation type="submission" date="2019-11" db="EMBL/GenBank/DDBJ databases">
        <title>The nuclear and mitochondrial genomes of Frieseomelitta varia - a highly eusocial stingless bee (Meliponini) with a permanently sterile worker caste.</title>
        <authorList>
            <person name="Freitas F.C.P."/>
            <person name="Lourenco A.P."/>
            <person name="Nunes F.M.F."/>
            <person name="Paschoal A.R."/>
            <person name="Abreu F.C.P."/>
            <person name="Barbin F.O."/>
            <person name="Bataglia L."/>
            <person name="Cardoso-Junior C.A.M."/>
            <person name="Cervoni M.S."/>
            <person name="Silva S.R."/>
            <person name="Dalarmi F."/>
            <person name="Del Lama M.A."/>
            <person name="Depintor T.S."/>
            <person name="Ferreira K.M."/>
            <person name="Goria P.S."/>
            <person name="Jaskot M.C."/>
            <person name="Lago D.C."/>
            <person name="Luna-Lucena D."/>
            <person name="Moda L.M."/>
            <person name="Nascimento L."/>
            <person name="Pedrino M."/>
            <person name="Rabico F.O."/>
            <person name="Sanches F.C."/>
            <person name="Santos D.E."/>
            <person name="Santos C.G."/>
            <person name="Vieira J."/>
            <person name="Lopes T.F."/>
            <person name="Barchuk A.R."/>
            <person name="Hartfelder K."/>
            <person name="Simoes Z.L.P."/>
            <person name="Bitondi M.M.G."/>
            <person name="Pinheiro D.G."/>
        </authorList>
    </citation>
    <scope>NUCLEOTIDE SEQUENCE</scope>
    <source>
        <strain evidence="3">USP_RPSP 00005682</strain>
        <tissue evidence="3">Whole individual</tissue>
    </source>
</reference>